<sequence length="73" mass="8132">MIDALVTGVRIELFDEDDTKKGEMEVNYVVTTDGENPVQIRNPAGGVGVFIPRKSWSTIQAAVDMLFMQEDDQ</sequence>
<dbReference type="Proteomes" id="UP000469950">
    <property type="component" value="Unassembled WGS sequence"/>
</dbReference>
<reference evidence="1 2" key="1">
    <citation type="submission" date="2019-10" db="EMBL/GenBank/DDBJ databases">
        <title>Draft genome sequence of Marinobacter hydrocarbonoclasticus NCT7M from the microbiome of the marine copepod.</title>
        <authorList>
            <person name="Nuttall R."/>
            <person name="Sharma G."/>
            <person name="Moisander P."/>
        </authorList>
    </citation>
    <scope>NUCLEOTIDE SEQUENCE [LARGE SCALE GENOMIC DNA]</scope>
    <source>
        <strain evidence="1 2">NCT7M</strain>
    </source>
</reference>
<dbReference type="RefSeq" id="WP_153740406.1">
    <property type="nucleotide sequence ID" value="NZ_WBMP01000005.1"/>
</dbReference>
<protein>
    <submittedName>
        <fullName evidence="1">Uncharacterized protein</fullName>
    </submittedName>
</protein>
<dbReference type="AlphaFoldDB" id="A0A833NBM4"/>
<proteinExistence type="predicted"/>
<accession>A0A833NBM4</accession>
<evidence type="ECO:0000313" key="1">
    <source>
        <dbReference type="EMBL" id="KAE8546170.1"/>
    </source>
</evidence>
<comment type="caution">
    <text evidence="1">The sequence shown here is derived from an EMBL/GenBank/DDBJ whole genome shotgun (WGS) entry which is preliminary data.</text>
</comment>
<name>A0A833NBM4_MARNT</name>
<evidence type="ECO:0000313" key="2">
    <source>
        <dbReference type="Proteomes" id="UP000469950"/>
    </source>
</evidence>
<gene>
    <name evidence="1" type="ORF">F6453_1416</name>
</gene>
<dbReference type="EMBL" id="WBMP01000005">
    <property type="protein sequence ID" value="KAE8546170.1"/>
    <property type="molecule type" value="Genomic_DNA"/>
</dbReference>
<organism evidence="1 2">
    <name type="scientific">Marinobacter nauticus</name>
    <name type="common">Marinobacter hydrocarbonoclasticus</name>
    <name type="synonym">Marinobacter aquaeolei</name>
    <dbReference type="NCBI Taxonomy" id="2743"/>
    <lineage>
        <taxon>Bacteria</taxon>
        <taxon>Pseudomonadati</taxon>
        <taxon>Pseudomonadota</taxon>
        <taxon>Gammaproteobacteria</taxon>
        <taxon>Pseudomonadales</taxon>
        <taxon>Marinobacteraceae</taxon>
        <taxon>Marinobacter</taxon>
    </lineage>
</organism>